<dbReference type="EMBL" id="BAAALG010000021">
    <property type="protein sequence ID" value="GAA1115422.1"/>
    <property type="molecule type" value="Genomic_DNA"/>
</dbReference>
<sequence>MEQTPEGSYVVNAEEMHVLRQALFVTLHHGDSVFRGDEQTITGYELNEFQQLMWQIDELNGHNKEIARLLSHQIGQLSALTDSDLLQRLSHVRDVVESADRYGVAVPKRLLQFLRSQT</sequence>
<name>A0ABN1U3M6_9ACTN</name>
<dbReference type="Proteomes" id="UP001501581">
    <property type="component" value="Unassembled WGS sequence"/>
</dbReference>
<comment type="caution">
    <text evidence="1">The sequence shown here is derived from an EMBL/GenBank/DDBJ whole genome shotgun (WGS) entry which is preliminary data.</text>
</comment>
<evidence type="ECO:0000313" key="2">
    <source>
        <dbReference type="Proteomes" id="UP001501581"/>
    </source>
</evidence>
<evidence type="ECO:0000313" key="1">
    <source>
        <dbReference type="EMBL" id="GAA1115422.1"/>
    </source>
</evidence>
<protein>
    <submittedName>
        <fullName evidence="1">Uncharacterized protein</fullName>
    </submittedName>
</protein>
<reference evidence="1 2" key="1">
    <citation type="journal article" date="2019" name="Int. J. Syst. Evol. Microbiol.">
        <title>The Global Catalogue of Microorganisms (GCM) 10K type strain sequencing project: providing services to taxonomists for standard genome sequencing and annotation.</title>
        <authorList>
            <consortium name="The Broad Institute Genomics Platform"/>
            <consortium name="The Broad Institute Genome Sequencing Center for Infectious Disease"/>
            <person name="Wu L."/>
            <person name="Ma J."/>
        </authorList>
    </citation>
    <scope>NUCLEOTIDE SEQUENCE [LARGE SCALE GENOMIC DNA]</scope>
    <source>
        <strain evidence="1 2">JCM 13008</strain>
    </source>
</reference>
<organism evidence="1 2">
    <name type="scientific">Nocardioides dubius</name>
    <dbReference type="NCBI Taxonomy" id="317019"/>
    <lineage>
        <taxon>Bacteria</taxon>
        <taxon>Bacillati</taxon>
        <taxon>Actinomycetota</taxon>
        <taxon>Actinomycetes</taxon>
        <taxon>Propionibacteriales</taxon>
        <taxon>Nocardioidaceae</taxon>
        <taxon>Nocardioides</taxon>
    </lineage>
</organism>
<gene>
    <name evidence="1" type="ORF">GCM10009668_42690</name>
</gene>
<accession>A0ABN1U3M6</accession>
<keyword evidence="2" id="KW-1185">Reference proteome</keyword>
<proteinExistence type="predicted"/>